<keyword evidence="2" id="KW-1185">Reference proteome</keyword>
<evidence type="ECO:0000313" key="1">
    <source>
        <dbReference type="EMBL" id="VVD94832.1"/>
    </source>
</evidence>
<dbReference type="EMBL" id="CABPSE010000005">
    <property type="protein sequence ID" value="VVD94832.1"/>
    <property type="molecule type" value="Genomic_DNA"/>
</dbReference>
<dbReference type="AlphaFoldDB" id="A0A5E4U5U3"/>
<dbReference type="Proteomes" id="UP000383971">
    <property type="component" value="Unassembled WGS sequence"/>
</dbReference>
<sequence>MGSHCTGFAQDSRQACRIATGRPAIQADAFVPSQLRNASHASRFVTYGIV</sequence>
<accession>A0A5E4U5U3</accession>
<reference evidence="1 2" key="1">
    <citation type="submission" date="2019-08" db="EMBL/GenBank/DDBJ databases">
        <authorList>
            <person name="Peeters C."/>
        </authorList>
    </citation>
    <scope>NUCLEOTIDE SEQUENCE [LARGE SCALE GENOMIC DNA]</scope>
    <source>
        <strain evidence="1 2">LMG 31111</strain>
    </source>
</reference>
<evidence type="ECO:0000313" key="2">
    <source>
        <dbReference type="Proteomes" id="UP000383971"/>
    </source>
</evidence>
<protein>
    <submittedName>
        <fullName evidence="1">Uncharacterized protein</fullName>
    </submittedName>
</protein>
<proteinExistence type="predicted"/>
<name>A0A5E4U5U3_9BURK</name>
<organism evidence="1 2">
    <name type="scientific">Pandoraea communis</name>
    <dbReference type="NCBI Taxonomy" id="2508297"/>
    <lineage>
        <taxon>Bacteria</taxon>
        <taxon>Pseudomonadati</taxon>
        <taxon>Pseudomonadota</taxon>
        <taxon>Betaproteobacteria</taxon>
        <taxon>Burkholderiales</taxon>
        <taxon>Burkholderiaceae</taxon>
        <taxon>Pandoraea</taxon>
    </lineage>
</organism>
<gene>
    <name evidence="1" type="ORF">PCO31111_01827</name>
</gene>